<feature type="transmembrane region" description="Helical" evidence="1">
    <location>
        <begin position="107"/>
        <end position="129"/>
    </location>
</feature>
<accession>A0ABW3YKH2</accession>
<organism evidence="2 3">
    <name type="scientific">Micromonospora sonneratiae</name>
    <dbReference type="NCBI Taxonomy" id="1184706"/>
    <lineage>
        <taxon>Bacteria</taxon>
        <taxon>Bacillati</taxon>
        <taxon>Actinomycetota</taxon>
        <taxon>Actinomycetes</taxon>
        <taxon>Micromonosporales</taxon>
        <taxon>Micromonosporaceae</taxon>
        <taxon>Micromonospora</taxon>
    </lineage>
</organism>
<name>A0ABW3YKH2_9ACTN</name>
<keyword evidence="3" id="KW-1185">Reference proteome</keyword>
<keyword evidence="1" id="KW-0812">Transmembrane</keyword>
<keyword evidence="1" id="KW-1133">Transmembrane helix</keyword>
<dbReference type="RefSeq" id="WP_377574622.1">
    <property type="nucleotide sequence ID" value="NZ_JBHTMP010000045.1"/>
</dbReference>
<feature type="transmembrane region" description="Helical" evidence="1">
    <location>
        <begin position="20"/>
        <end position="37"/>
    </location>
</feature>
<evidence type="ECO:0000313" key="2">
    <source>
        <dbReference type="EMBL" id="MFD1324268.1"/>
    </source>
</evidence>
<keyword evidence="1" id="KW-0472">Membrane</keyword>
<dbReference type="Proteomes" id="UP001597260">
    <property type="component" value="Unassembled WGS sequence"/>
</dbReference>
<protein>
    <submittedName>
        <fullName evidence="2">Uncharacterized protein</fullName>
    </submittedName>
</protein>
<reference evidence="3" key="1">
    <citation type="journal article" date="2019" name="Int. J. Syst. Evol. Microbiol.">
        <title>The Global Catalogue of Microorganisms (GCM) 10K type strain sequencing project: providing services to taxonomists for standard genome sequencing and annotation.</title>
        <authorList>
            <consortium name="The Broad Institute Genomics Platform"/>
            <consortium name="The Broad Institute Genome Sequencing Center for Infectious Disease"/>
            <person name="Wu L."/>
            <person name="Ma J."/>
        </authorList>
    </citation>
    <scope>NUCLEOTIDE SEQUENCE [LARGE SCALE GENOMIC DNA]</scope>
    <source>
        <strain evidence="3">JCM 31037</strain>
    </source>
</reference>
<evidence type="ECO:0000256" key="1">
    <source>
        <dbReference type="SAM" id="Phobius"/>
    </source>
</evidence>
<dbReference type="EMBL" id="JBHTMP010000045">
    <property type="protein sequence ID" value="MFD1324268.1"/>
    <property type="molecule type" value="Genomic_DNA"/>
</dbReference>
<proteinExistence type="predicted"/>
<evidence type="ECO:0000313" key="3">
    <source>
        <dbReference type="Proteomes" id="UP001597260"/>
    </source>
</evidence>
<comment type="caution">
    <text evidence="2">The sequence shown here is derived from an EMBL/GenBank/DDBJ whole genome shotgun (WGS) entry which is preliminary data.</text>
</comment>
<gene>
    <name evidence="2" type="ORF">ACFQ4H_24590</name>
</gene>
<sequence length="148" mass="15637">MIHRGRPDAGGGSFWRRTLFPAALLVVLLGVFCTIPMDDVSRLVTGQPATAQVERCAKEGKYNVCRGSWVFDDGGSGAGTISGVGGEDVGGTVDVFAVDDMATTSRLSWATTPALFGSIAVALFVGICWSRLRRRPTTGVSYPPRAGR</sequence>